<name>A0ABD3MAV6_9STRA</name>
<evidence type="ECO:0000313" key="2">
    <source>
        <dbReference type="EMBL" id="KAL3759749.1"/>
    </source>
</evidence>
<dbReference type="Gene3D" id="3.30.1390.10">
    <property type="match status" value="1"/>
</dbReference>
<keyword evidence="3" id="KW-1185">Reference proteome</keyword>
<evidence type="ECO:0000313" key="3">
    <source>
        <dbReference type="Proteomes" id="UP001530293"/>
    </source>
</evidence>
<reference evidence="2 3" key="1">
    <citation type="submission" date="2024-10" db="EMBL/GenBank/DDBJ databases">
        <title>Updated reference genomes for cyclostephanoid diatoms.</title>
        <authorList>
            <person name="Roberts W.R."/>
            <person name="Alverson A.J."/>
        </authorList>
    </citation>
    <scope>NUCLEOTIDE SEQUENCE [LARGE SCALE GENOMIC DNA]</scope>
    <source>
        <strain evidence="2 3">AJA232-27</strain>
    </source>
</reference>
<dbReference type="Proteomes" id="UP001530293">
    <property type="component" value="Unassembled WGS sequence"/>
</dbReference>
<dbReference type="EMBL" id="JALLBG020000197">
    <property type="protein sequence ID" value="KAL3759749.1"/>
    <property type="molecule type" value="Genomic_DNA"/>
</dbReference>
<dbReference type="InterPro" id="IPR014719">
    <property type="entry name" value="Ribosomal_bL12_C/ClpS-like"/>
</dbReference>
<dbReference type="SUPFAM" id="SSF54736">
    <property type="entry name" value="ClpS-like"/>
    <property type="match status" value="1"/>
</dbReference>
<accession>A0ABD3MAV6</accession>
<sequence>MQDARVVVRIKSCSDCGWFGWKLSPVQCKLEKLAEEKQTRRFSEHVEWNATTNNSHSQISEDEIVQTKSKMMLSYIKTIVLVIVAQSNAFNLPNAISHPTTAIHQSLLAVNDASLEVTDYDLDKHANVEREDVPVILRSVVTIDNVDTSTTTVDKAKNIYEVYKSTHPTTNEESNVNFEKWILKLFNDSDNTRSRVCHCLIQHVGLSEEESYVKMMRAHKHGEAIIGEYCREHAEYYKEALEGSGIVCDIFPVEVWE</sequence>
<dbReference type="AlphaFoldDB" id="A0ABD3MAV6"/>
<comment type="caution">
    <text evidence="2">The sequence shown here is derived from an EMBL/GenBank/DDBJ whole genome shotgun (WGS) entry which is preliminary data.</text>
</comment>
<feature type="domain" description="Adaptor protein ClpS core" evidence="1">
    <location>
        <begin position="180"/>
        <end position="242"/>
    </location>
</feature>
<dbReference type="Pfam" id="PF02617">
    <property type="entry name" value="ClpS"/>
    <property type="match status" value="1"/>
</dbReference>
<gene>
    <name evidence="2" type="ORF">ACHAWU_008243</name>
</gene>
<protein>
    <recommendedName>
        <fullName evidence="1">Adaptor protein ClpS core domain-containing protein</fullName>
    </recommendedName>
</protein>
<proteinExistence type="predicted"/>
<evidence type="ECO:0000259" key="1">
    <source>
        <dbReference type="Pfam" id="PF02617"/>
    </source>
</evidence>
<organism evidence="2 3">
    <name type="scientific">Discostella pseudostelligera</name>
    <dbReference type="NCBI Taxonomy" id="259834"/>
    <lineage>
        <taxon>Eukaryota</taxon>
        <taxon>Sar</taxon>
        <taxon>Stramenopiles</taxon>
        <taxon>Ochrophyta</taxon>
        <taxon>Bacillariophyta</taxon>
        <taxon>Coscinodiscophyceae</taxon>
        <taxon>Thalassiosirophycidae</taxon>
        <taxon>Stephanodiscales</taxon>
        <taxon>Stephanodiscaceae</taxon>
        <taxon>Discostella</taxon>
    </lineage>
</organism>
<dbReference type="InterPro" id="IPR003769">
    <property type="entry name" value="ClpS_core"/>
</dbReference>